<feature type="transmembrane region" description="Helical" evidence="14">
    <location>
        <begin position="834"/>
        <end position="855"/>
    </location>
</feature>
<dbReference type="SUPFAM" id="SSF53649">
    <property type="entry name" value="Alkaline phosphatase-like"/>
    <property type="match status" value="1"/>
</dbReference>
<dbReference type="EMBL" id="KN881646">
    <property type="protein sequence ID" value="KIY52039.1"/>
    <property type="molecule type" value="Genomic_DNA"/>
</dbReference>
<evidence type="ECO:0000256" key="8">
    <source>
        <dbReference type="ARBA" id="ARBA00022824"/>
    </source>
</evidence>
<dbReference type="FunFam" id="3.40.720.10:FF:000015">
    <property type="entry name" value="GPI ethanolamine phosphate transferase 1"/>
    <property type="match status" value="1"/>
</dbReference>
<evidence type="ECO:0000256" key="2">
    <source>
        <dbReference type="ARBA" id="ARBA00004687"/>
    </source>
</evidence>
<keyword evidence="5 14" id="KW-0337">GPI-anchor biosynthesis</keyword>
<dbReference type="InterPro" id="IPR017852">
    <property type="entry name" value="GPI_EtnP_transferase_1_C"/>
</dbReference>
<sequence>MSLHVYSPLRLLAIGLLFHLIFIVSVFDCYFRSPVRHGMQQHVLPLAQAKRLVLIVADGLRADLLFQKNGFNLPQGPDIVAPHIRAIVENRGAFGVSHTRVPTESRPGHVAIIGGMYEDISAVTKGWKTNPIDFDSVFNQSRSTFSFGSPDILPMFDRGAVPGKVNTFMYHEDDEDFTKDATALDTWVMDQLSELFRNASFDDALNRQLRSDKVVFFMHLLGLDTTGHSYRPFSEEYMRNVQVVDSIVQRTEAAFAAFYGADADKTSYVFTADHGMSFIGNHGDGHPDCTRTPLVLWGAGIRGPLPDSVPESSHDAYSHSWELETLYRRDVEQADLAPLMATLLGINWPVNSAGVLPETDPDKPSFLLPLGGNETLARAALVNARVLLENYVVSHELKRRHTLFFKPFSALETGETRRDTMLQKTEHLISVGDYDAARRTARQLIELTVEGTRYLLTYERFLIRAIAIAAYTGWAAYAALYIWKPNLRSLVVDRVARTIFGLILVSHWAVFALQKSPWTYYVYVVFPCYFWHQFATLGGPSLADLRWDQLRVLPLALRIVSIVAVLLSMVAGYTHRTIWSIGFAVIGVIWPLVSWSTETCQKMGVYNLLWPLVCAVNGIFPLLDVNKTENLPAMWTGGLSHGSRIFTATATIKSSPSSLGLLIVASMVVTTASVRSLQAKLGLPLWSQVSGWLVLASSTLIPFLSPVFHNNPTIKTLMYFLGFGPAFVLLSISVEGLFYAAFAAMLLMWVEVESARRIVASVEEKVPSGTINGRTAISNHGVPLRYVFRWDDLRMSLFFLFFVQVGFFGTGNVASISSFYLAPVYRLIPVFNPFFMAALLIFKIVVPYVILSLTFAALNHRLGLPPFSLFTVALSVTSGMTLTFFFKVSDTGSWLEIGQSISFFCITSLLLLWSAGVCVAGEFLMADVFVTRSIPDSKKE</sequence>
<dbReference type="GO" id="GO:0006506">
    <property type="term" value="P:GPI anchor biosynthetic process"/>
    <property type="evidence" value="ECO:0007669"/>
    <property type="project" value="UniProtKB-UniPathway"/>
</dbReference>
<evidence type="ECO:0000256" key="9">
    <source>
        <dbReference type="ARBA" id="ARBA00022989"/>
    </source>
</evidence>
<dbReference type="InterPro" id="IPR007070">
    <property type="entry name" value="GPI_EtnP_transferase_1"/>
</dbReference>
<dbReference type="UniPathway" id="UPA00196"/>
<dbReference type="PANTHER" id="PTHR12250">
    <property type="entry name" value="PHOSPHATIDYLINOSITOL GLYCAN, CLASS N"/>
    <property type="match status" value="1"/>
</dbReference>
<dbReference type="CDD" id="cd16020">
    <property type="entry name" value="GPI_EPT_1"/>
    <property type="match status" value="1"/>
</dbReference>
<evidence type="ECO:0000256" key="11">
    <source>
        <dbReference type="ARBA" id="ARBA00023180"/>
    </source>
</evidence>
<keyword evidence="8 14" id="KW-0256">Endoplasmic reticulum</keyword>
<evidence type="ECO:0000256" key="3">
    <source>
        <dbReference type="ARBA" id="ARBA00008400"/>
    </source>
</evidence>
<keyword evidence="10 14" id="KW-0472">Membrane</keyword>
<evidence type="ECO:0000256" key="7">
    <source>
        <dbReference type="ARBA" id="ARBA00022692"/>
    </source>
</evidence>
<comment type="function">
    <text evidence="13 14">Ethanolamine phosphate transferase involved in glycosylphosphatidylinositol-anchor biosynthesis. Transfers ethanolamine phosphate to the first alpha-1,4-linked mannose of the glycosylphosphatidylinositol precursor of GPI-anchor.</text>
</comment>
<evidence type="ECO:0000313" key="17">
    <source>
        <dbReference type="Proteomes" id="UP000054144"/>
    </source>
</evidence>
<feature type="transmembrane region" description="Helical" evidence="14">
    <location>
        <begin position="689"/>
        <end position="708"/>
    </location>
</feature>
<feature type="transmembrane region" description="Helical" evidence="14">
    <location>
        <begin position="797"/>
        <end position="822"/>
    </location>
</feature>
<evidence type="ECO:0000259" key="15">
    <source>
        <dbReference type="Pfam" id="PF04987"/>
    </source>
</evidence>
<feature type="transmembrane region" description="Helical" evidence="14">
    <location>
        <begin position="901"/>
        <end position="930"/>
    </location>
</feature>
<dbReference type="GO" id="GO:0005789">
    <property type="term" value="C:endoplasmic reticulum membrane"/>
    <property type="evidence" value="ECO:0007669"/>
    <property type="project" value="UniProtKB-SubCell"/>
</dbReference>
<organism evidence="16 17">
    <name type="scientific">Fistulina hepatica ATCC 64428</name>
    <dbReference type="NCBI Taxonomy" id="1128425"/>
    <lineage>
        <taxon>Eukaryota</taxon>
        <taxon>Fungi</taxon>
        <taxon>Dikarya</taxon>
        <taxon>Basidiomycota</taxon>
        <taxon>Agaricomycotina</taxon>
        <taxon>Agaricomycetes</taxon>
        <taxon>Agaricomycetidae</taxon>
        <taxon>Agaricales</taxon>
        <taxon>Fistulinaceae</taxon>
        <taxon>Fistulina</taxon>
    </lineage>
</organism>
<evidence type="ECO:0000313" key="16">
    <source>
        <dbReference type="EMBL" id="KIY52039.1"/>
    </source>
</evidence>
<dbReference type="GO" id="GO:0051377">
    <property type="term" value="F:mannose-ethanolamine phosphotransferase activity"/>
    <property type="evidence" value="ECO:0007669"/>
    <property type="project" value="UniProtKB-UniRule"/>
</dbReference>
<reference evidence="16 17" key="1">
    <citation type="journal article" date="2015" name="Fungal Genet. Biol.">
        <title>Evolution of novel wood decay mechanisms in Agaricales revealed by the genome sequences of Fistulina hepatica and Cylindrobasidium torrendii.</title>
        <authorList>
            <person name="Floudas D."/>
            <person name="Held B.W."/>
            <person name="Riley R."/>
            <person name="Nagy L.G."/>
            <person name="Koehler G."/>
            <person name="Ransdell A.S."/>
            <person name="Younus H."/>
            <person name="Chow J."/>
            <person name="Chiniquy J."/>
            <person name="Lipzen A."/>
            <person name="Tritt A."/>
            <person name="Sun H."/>
            <person name="Haridas S."/>
            <person name="LaButti K."/>
            <person name="Ohm R.A."/>
            <person name="Kues U."/>
            <person name="Blanchette R.A."/>
            <person name="Grigoriev I.V."/>
            <person name="Minto R.E."/>
            <person name="Hibbett D.S."/>
        </authorList>
    </citation>
    <scope>NUCLEOTIDE SEQUENCE [LARGE SCALE GENOMIC DNA]</scope>
    <source>
        <strain evidence="16 17">ATCC 64428</strain>
    </source>
</reference>
<evidence type="ECO:0000256" key="1">
    <source>
        <dbReference type="ARBA" id="ARBA00004477"/>
    </source>
</evidence>
<keyword evidence="12" id="KW-0961">Cell wall biogenesis/degradation</keyword>
<keyword evidence="11" id="KW-0325">Glycoprotein</keyword>
<keyword evidence="9 14" id="KW-1133">Transmembrane helix</keyword>
<dbReference type="GO" id="GO:0071555">
    <property type="term" value="P:cell wall organization"/>
    <property type="evidence" value="ECO:0007669"/>
    <property type="project" value="UniProtKB-KW"/>
</dbReference>
<feature type="domain" description="GPI ethanolamine phosphate transferase 1 C-terminal" evidence="15">
    <location>
        <begin position="450"/>
        <end position="893"/>
    </location>
</feature>
<evidence type="ECO:0000256" key="10">
    <source>
        <dbReference type="ARBA" id="ARBA00023136"/>
    </source>
</evidence>
<dbReference type="Pfam" id="PF04987">
    <property type="entry name" value="PigN"/>
    <property type="match status" value="1"/>
</dbReference>
<evidence type="ECO:0000256" key="12">
    <source>
        <dbReference type="ARBA" id="ARBA00023316"/>
    </source>
</evidence>
<feature type="transmembrane region" description="Helical" evidence="14">
    <location>
        <begin position="552"/>
        <end position="571"/>
    </location>
</feature>
<feature type="transmembrane region" description="Helical" evidence="14">
    <location>
        <begin position="461"/>
        <end position="483"/>
    </location>
</feature>
<feature type="transmembrane region" description="Helical" evidence="14">
    <location>
        <begin position="577"/>
        <end position="593"/>
    </location>
</feature>
<dbReference type="PANTHER" id="PTHR12250:SF0">
    <property type="entry name" value="GPI ETHANOLAMINE PHOSPHATE TRANSFERASE 1"/>
    <property type="match status" value="1"/>
</dbReference>
<name>A0A0D7AJU9_9AGAR</name>
<dbReference type="OrthoDB" id="2748310at2759"/>
<feature type="transmembrane region" description="Helical" evidence="14">
    <location>
        <begin position="728"/>
        <end position="750"/>
    </location>
</feature>
<gene>
    <name evidence="16" type="ORF">FISHEDRAFT_70275</name>
</gene>
<evidence type="ECO:0000256" key="4">
    <source>
        <dbReference type="ARBA" id="ARBA00020831"/>
    </source>
</evidence>
<dbReference type="InterPro" id="IPR002591">
    <property type="entry name" value="Phosphodiest/P_Trfase"/>
</dbReference>
<feature type="transmembrane region" description="Helical" evidence="14">
    <location>
        <begin position="867"/>
        <end position="886"/>
    </location>
</feature>
<evidence type="ECO:0000256" key="5">
    <source>
        <dbReference type="ARBA" id="ARBA00022502"/>
    </source>
</evidence>
<dbReference type="Proteomes" id="UP000054144">
    <property type="component" value="Unassembled WGS sequence"/>
</dbReference>
<evidence type="ECO:0000256" key="13">
    <source>
        <dbReference type="ARBA" id="ARBA00024850"/>
    </source>
</evidence>
<dbReference type="InterPro" id="IPR017850">
    <property type="entry name" value="Alkaline_phosphatase_core_sf"/>
</dbReference>
<proteinExistence type="inferred from homology"/>
<dbReference type="EC" id="2.-.-.-" evidence="14"/>
<comment type="subcellular location">
    <subcellularLocation>
        <location evidence="1 14">Endoplasmic reticulum membrane</location>
        <topology evidence="1 14">Multi-pass membrane protein</topology>
    </subcellularLocation>
</comment>
<feature type="transmembrane region" description="Helical" evidence="14">
    <location>
        <begin position="495"/>
        <end position="513"/>
    </location>
</feature>
<comment type="similarity">
    <text evidence="3 14">Belongs to the PIGG/PIGN/PIGO family. PIGN subfamily.</text>
</comment>
<keyword evidence="17" id="KW-1185">Reference proteome</keyword>
<keyword evidence="6 14" id="KW-0808">Transferase</keyword>
<feature type="transmembrane region" description="Helical" evidence="14">
    <location>
        <begin position="659"/>
        <end position="677"/>
    </location>
</feature>
<evidence type="ECO:0000256" key="6">
    <source>
        <dbReference type="ARBA" id="ARBA00022679"/>
    </source>
</evidence>
<accession>A0A0D7AJU9</accession>
<evidence type="ECO:0000256" key="14">
    <source>
        <dbReference type="RuleBase" id="RU367138"/>
    </source>
</evidence>
<comment type="pathway">
    <text evidence="2 14">Glycolipid biosynthesis; glycosylphosphatidylinositol-anchor biosynthesis.</text>
</comment>
<protein>
    <recommendedName>
        <fullName evidence="4 14">GPI ethanolamine phosphate transferase 1</fullName>
        <ecNumber evidence="14">2.-.-.-</ecNumber>
    </recommendedName>
</protein>
<feature type="transmembrane region" description="Helical" evidence="14">
    <location>
        <begin position="605"/>
        <end position="623"/>
    </location>
</feature>
<dbReference type="AlphaFoldDB" id="A0A0D7AJU9"/>
<keyword evidence="7 14" id="KW-0812">Transmembrane</keyword>
<dbReference type="Pfam" id="PF01663">
    <property type="entry name" value="Phosphodiest"/>
    <property type="match status" value="1"/>
</dbReference>
<dbReference type="InterPro" id="IPR037671">
    <property type="entry name" value="PIGN_N"/>
</dbReference>
<feature type="transmembrane region" description="Helical" evidence="14">
    <location>
        <begin position="12"/>
        <end position="31"/>
    </location>
</feature>
<dbReference type="Gene3D" id="3.40.720.10">
    <property type="entry name" value="Alkaline Phosphatase, subunit A"/>
    <property type="match status" value="1"/>
</dbReference>